<organism evidence="7 8">
    <name type="scientific">Paraglaciecola psychrophila 170</name>
    <dbReference type="NCBI Taxonomy" id="1129794"/>
    <lineage>
        <taxon>Bacteria</taxon>
        <taxon>Pseudomonadati</taxon>
        <taxon>Pseudomonadota</taxon>
        <taxon>Gammaproteobacteria</taxon>
        <taxon>Alteromonadales</taxon>
        <taxon>Alteromonadaceae</taxon>
        <taxon>Paraglaciecola</taxon>
    </lineage>
</organism>
<evidence type="ECO:0008006" key="9">
    <source>
        <dbReference type="Google" id="ProtNLM"/>
    </source>
</evidence>
<dbReference type="Pfam" id="PF01297">
    <property type="entry name" value="ZnuA"/>
    <property type="match status" value="1"/>
</dbReference>
<dbReference type="GO" id="GO:0007155">
    <property type="term" value="P:cell adhesion"/>
    <property type="evidence" value="ECO:0007669"/>
    <property type="project" value="InterPro"/>
</dbReference>
<accession>K6YYV9</accession>
<keyword evidence="8" id="KW-1185">Reference proteome</keyword>
<comment type="similarity">
    <text evidence="2 6">Belongs to the bacterial solute-binding protein 9 family.</text>
</comment>
<keyword evidence="3 6" id="KW-0813">Transport</keyword>
<evidence type="ECO:0000256" key="4">
    <source>
        <dbReference type="ARBA" id="ARBA00022723"/>
    </source>
</evidence>
<dbReference type="GO" id="GO:0030313">
    <property type="term" value="C:cell envelope"/>
    <property type="evidence" value="ECO:0007669"/>
    <property type="project" value="UniProtKB-SubCell"/>
</dbReference>
<dbReference type="PANTHER" id="PTHR42953:SF1">
    <property type="entry name" value="METAL-BINDING PROTEIN HI_0362-RELATED"/>
    <property type="match status" value="1"/>
</dbReference>
<dbReference type="GO" id="GO:0046872">
    <property type="term" value="F:metal ion binding"/>
    <property type="evidence" value="ECO:0007669"/>
    <property type="project" value="UniProtKB-KW"/>
</dbReference>
<dbReference type="GO" id="GO:0030001">
    <property type="term" value="P:metal ion transport"/>
    <property type="evidence" value="ECO:0007669"/>
    <property type="project" value="InterPro"/>
</dbReference>
<evidence type="ECO:0000256" key="2">
    <source>
        <dbReference type="ARBA" id="ARBA00011028"/>
    </source>
</evidence>
<sequence length="279" mass="31063">MNTVSANESSIRVVTSFSILEDLVNKLGGEHVVVANLVARNQDAHTYQPKPSDAVAIAKADLVVFNGLAFEGWITRLIKNSGYKNKQLIASDGVNAIRNGEEVDPHAWQSFDNIRVYIQNITHTLITLRPQHTDEFTQRQQQYLNSLNTLENNLLKELADIPENKRIVVTSHDAFGYLEREFNIRFLAPLGLSIEIEASAQDVANVIDQIREQNVKALFVENINSPRLLERIASETNAVIGGRLYSDALSDVDGPAGTYLNMMQHNISSLISAFNLPSH</sequence>
<evidence type="ECO:0000313" key="8">
    <source>
        <dbReference type="Proteomes" id="UP000011864"/>
    </source>
</evidence>
<evidence type="ECO:0000256" key="3">
    <source>
        <dbReference type="ARBA" id="ARBA00022448"/>
    </source>
</evidence>
<gene>
    <name evidence="7" type="ORF">C427_2270</name>
</gene>
<dbReference type="Proteomes" id="UP000011864">
    <property type="component" value="Chromosome"/>
</dbReference>
<proteinExistence type="inferred from homology"/>
<name>K6YYV9_9ALTE</name>
<comment type="subcellular location">
    <subcellularLocation>
        <location evidence="1">Cell envelope</location>
    </subcellularLocation>
</comment>
<dbReference type="Gene3D" id="3.40.50.1980">
    <property type="entry name" value="Nitrogenase molybdenum iron protein domain"/>
    <property type="match status" value="2"/>
</dbReference>
<evidence type="ECO:0000256" key="6">
    <source>
        <dbReference type="RuleBase" id="RU003512"/>
    </source>
</evidence>
<keyword evidence="4" id="KW-0479">Metal-binding</keyword>
<dbReference type="eggNOG" id="COG0803">
    <property type="taxonomic scope" value="Bacteria"/>
</dbReference>
<dbReference type="InterPro" id="IPR050492">
    <property type="entry name" value="Bact_metal-bind_prot9"/>
</dbReference>
<protein>
    <recommendedName>
        <fullName evidence="9">Periplasmic solute binding protein</fullName>
    </recommendedName>
</protein>
<dbReference type="AlphaFoldDB" id="K6YYV9"/>
<dbReference type="SUPFAM" id="SSF53807">
    <property type="entry name" value="Helical backbone' metal receptor"/>
    <property type="match status" value="1"/>
</dbReference>
<reference evidence="7 8" key="1">
    <citation type="journal article" date="2013" name="Genome Announc.">
        <title>Complete Genome Sequence of Glaciecola psychrophila Strain 170T.</title>
        <authorList>
            <person name="Yin J."/>
            <person name="Chen J."/>
            <person name="Liu G."/>
            <person name="Yu Y."/>
            <person name="Song L."/>
            <person name="Wang X."/>
            <person name="Qu X."/>
        </authorList>
    </citation>
    <scope>NUCLEOTIDE SEQUENCE [LARGE SCALE GENOMIC DNA]</scope>
    <source>
        <strain evidence="7 8">170</strain>
    </source>
</reference>
<dbReference type="InterPro" id="IPR006127">
    <property type="entry name" value="ZnuA-like"/>
</dbReference>
<dbReference type="InterPro" id="IPR006129">
    <property type="entry name" value="AdhesinB"/>
</dbReference>
<dbReference type="OrthoDB" id="7346865at2"/>
<evidence type="ECO:0000256" key="5">
    <source>
        <dbReference type="ARBA" id="ARBA00022729"/>
    </source>
</evidence>
<keyword evidence="5" id="KW-0732">Signal</keyword>
<dbReference type="PANTHER" id="PTHR42953">
    <property type="entry name" value="HIGH-AFFINITY ZINC UPTAKE SYSTEM PROTEIN ZNUA-RELATED"/>
    <property type="match status" value="1"/>
</dbReference>
<dbReference type="InterPro" id="IPR006128">
    <property type="entry name" value="Lipoprotein_PsaA-like"/>
</dbReference>
<dbReference type="HOGENOM" id="CLU_016838_1_1_6"/>
<evidence type="ECO:0000313" key="7">
    <source>
        <dbReference type="EMBL" id="AGH44379.1"/>
    </source>
</evidence>
<dbReference type="EMBL" id="CP003837">
    <property type="protein sequence ID" value="AGH44379.1"/>
    <property type="molecule type" value="Genomic_DNA"/>
</dbReference>
<dbReference type="PRINTS" id="PR00690">
    <property type="entry name" value="ADHESNFAMILY"/>
</dbReference>
<dbReference type="STRING" id="1129794.C427_2270"/>
<evidence type="ECO:0000256" key="1">
    <source>
        <dbReference type="ARBA" id="ARBA00004196"/>
    </source>
</evidence>
<dbReference type="KEGG" id="gps:C427_2270"/>
<dbReference type="PATRIC" id="fig|1129794.4.peg.2247"/>
<dbReference type="PRINTS" id="PR00691">
    <property type="entry name" value="ADHESINB"/>
</dbReference>